<proteinExistence type="predicted"/>
<dbReference type="InterPro" id="IPR029058">
    <property type="entry name" value="AB_hydrolase_fold"/>
</dbReference>
<dbReference type="EMBL" id="KV424045">
    <property type="protein sequence ID" value="KZT53139.1"/>
    <property type="molecule type" value="Genomic_DNA"/>
</dbReference>
<organism evidence="3 4">
    <name type="scientific">Calocera cornea HHB12733</name>
    <dbReference type="NCBI Taxonomy" id="1353952"/>
    <lineage>
        <taxon>Eukaryota</taxon>
        <taxon>Fungi</taxon>
        <taxon>Dikarya</taxon>
        <taxon>Basidiomycota</taxon>
        <taxon>Agaricomycotina</taxon>
        <taxon>Dacrymycetes</taxon>
        <taxon>Dacrymycetales</taxon>
        <taxon>Dacrymycetaceae</taxon>
        <taxon>Calocera</taxon>
    </lineage>
</organism>
<gene>
    <name evidence="3" type="ORF">CALCODRAFT_440514</name>
</gene>
<feature type="domain" description="Alpha/beta hydrolase fold-3" evidence="2">
    <location>
        <begin position="92"/>
        <end position="304"/>
    </location>
</feature>
<dbReference type="Proteomes" id="UP000076842">
    <property type="component" value="Unassembled WGS sequence"/>
</dbReference>
<dbReference type="AlphaFoldDB" id="A0A165DMJ7"/>
<sequence>MSSSPDRGARSTPLYLQLQLQIYFVPVNALVRLVVLLRRLFGPDKHAPRRYLSILLPFDRRLSTYLHSPAPGPQNPSSPSSTGKTRRKPVHINFHGGGFCLPLHGTDARFCALVAREAGCYVLDASYRRAPSHPFPAAYDDARAVLAWVREDTLGLFDTSRITVGGFSAGGNLALALAATAEPGVQGMIAFYPPVDLTGPYSRKPAPARTKLDRNSGMVISPSDEERSRKAYLLALSASEQALPDPRYSPLFASPDKFPGGGRTMILTCEYDYLAAEGEALARALEEAGREPVAIRVEGKGHSWDGMCVEGSEGARVRDEMWLRAAEVVRHAQA</sequence>
<dbReference type="PANTHER" id="PTHR23024">
    <property type="entry name" value="ARYLACETAMIDE DEACETYLASE"/>
    <property type="match status" value="1"/>
</dbReference>
<evidence type="ECO:0000313" key="3">
    <source>
        <dbReference type="EMBL" id="KZT53139.1"/>
    </source>
</evidence>
<protein>
    <recommendedName>
        <fullName evidence="2">Alpha/beta hydrolase fold-3 domain-containing protein</fullName>
    </recommendedName>
</protein>
<dbReference type="InParanoid" id="A0A165DMJ7"/>
<name>A0A165DMJ7_9BASI</name>
<dbReference type="InterPro" id="IPR013094">
    <property type="entry name" value="AB_hydrolase_3"/>
</dbReference>
<dbReference type="Pfam" id="PF07859">
    <property type="entry name" value="Abhydrolase_3"/>
    <property type="match status" value="1"/>
</dbReference>
<dbReference type="OrthoDB" id="408631at2759"/>
<dbReference type="PANTHER" id="PTHR23024:SF242">
    <property type="entry name" value="ALPHA_BETA HYDROLASE FOLD-3 DOMAIN-CONTAINING PROTEIN-RELATED"/>
    <property type="match status" value="1"/>
</dbReference>
<reference evidence="3 4" key="1">
    <citation type="journal article" date="2016" name="Mol. Biol. Evol.">
        <title>Comparative Genomics of Early-Diverging Mushroom-Forming Fungi Provides Insights into the Origins of Lignocellulose Decay Capabilities.</title>
        <authorList>
            <person name="Nagy L.G."/>
            <person name="Riley R."/>
            <person name="Tritt A."/>
            <person name="Adam C."/>
            <person name="Daum C."/>
            <person name="Floudas D."/>
            <person name="Sun H."/>
            <person name="Yadav J.S."/>
            <person name="Pangilinan J."/>
            <person name="Larsson K.H."/>
            <person name="Matsuura K."/>
            <person name="Barry K."/>
            <person name="Labutti K."/>
            <person name="Kuo R."/>
            <person name="Ohm R.A."/>
            <person name="Bhattacharya S.S."/>
            <person name="Shirouzu T."/>
            <person name="Yoshinaga Y."/>
            <person name="Martin F.M."/>
            <person name="Grigoriev I.V."/>
            <person name="Hibbett D.S."/>
        </authorList>
    </citation>
    <scope>NUCLEOTIDE SEQUENCE [LARGE SCALE GENOMIC DNA]</scope>
    <source>
        <strain evidence="3 4">HHB12733</strain>
    </source>
</reference>
<accession>A0A165DMJ7</accession>
<evidence type="ECO:0000256" key="1">
    <source>
        <dbReference type="SAM" id="MobiDB-lite"/>
    </source>
</evidence>
<dbReference type="InterPro" id="IPR050466">
    <property type="entry name" value="Carboxylest/Gibb_receptor"/>
</dbReference>
<dbReference type="SUPFAM" id="SSF53474">
    <property type="entry name" value="alpha/beta-Hydrolases"/>
    <property type="match status" value="1"/>
</dbReference>
<dbReference type="GO" id="GO:0016787">
    <property type="term" value="F:hydrolase activity"/>
    <property type="evidence" value="ECO:0007669"/>
    <property type="project" value="InterPro"/>
</dbReference>
<evidence type="ECO:0000313" key="4">
    <source>
        <dbReference type="Proteomes" id="UP000076842"/>
    </source>
</evidence>
<feature type="region of interest" description="Disordered" evidence="1">
    <location>
        <begin position="66"/>
        <end position="87"/>
    </location>
</feature>
<dbReference type="STRING" id="1353952.A0A165DMJ7"/>
<keyword evidence="4" id="KW-1185">Reference proteome</keyword>
<dbReference type="Gene3D" id="3.40.50.1820">
    <property type="entry name" value="alpha/beta hydrolase"/>
    <property type="match status" value="1"/>
</dbReference>
<evidence type="ECO:0000259" key="2">
    <source>
        <dbReference type="Pfam" id="PF07859"/>
    </source>
</evidence>